<dbReference type="Gene3D" id="3.40.50.2000">
    <property type="entry name" value="Glycogen Phosphorylase B"/>
    <property type="match status" value="1"/>
</dbReference>
<accession>A0AB35J363</accession>
<evidence type="ECO:0000259" key="1">
    <source>
        <dbReference type="Pfam" id="PF13524"/>
    </source>
</evidence>
<organism evidence="2 3">
    <name type="scientific">Mediterraneibacter gnavus</name>
    <name type="common">Ruminococcus gnavus</name>
    <dbReference type="NCBI Taxonomy" id="33038"/>
    <lineage>
        <taxon>Bacteria</taxon>
        <taxon>Bacillati</taxon>
        <taxon>Bacillota</taxon>
        <taxon>Clostridia</taxon>
        <taxon>Lachnospirales</taxon>
        <taxon>Lachnospiraceae</taxon>
        <taxon>Mediterraneibacter</taxon>
    </lineage>
</organism>
<evidence type="ECO:0000313" key="3">
    <source>
        <dbReference type="Proteomes" id="UP001211731"/>
    </source>
</evidence>
<dbReference type="SUPFAM" id="SSF53756">
    <property type="entry name" value="UDP-Glycosyltransferase/glycogen phosphorylase"/>
    <property type="match status" value="1"/>
</dbReference>
<dbReference type="InterPro" id="IPR055259">
    <property type="entry name" value="YkvP/CgeB_Glyco_trans-like"/>
</dbReference>
<protein>
    <submittedName>
        <fullName evidence="2">Glycosyltransferase</fullName>
    </submittedName>
</protein>
<dbReference type="AlphaFoldDB" id="A0AB35J363"/>
<comment type="caution">
    <text evidence="2">The sequence shown here is derived from an EMBL/GenBank/DDBJ whole genome shotgun (WGS) entry which is preliminary data.</text>
</comment>
<gene>
    <name evidence="2" type="ORF">PNU63_10185</name>
</gene>
<dbReference type="Proteomes" id="UP001211731">
    <property type="component" value="Unassembled WGS sequence"/>
</dbReference>
<dbReference type="RefSeq" id="WP_272107175.1">
    <property type="nucleotide sequence ID" value="NZ_BAABXJ010000001.1"/>
</dbReference>
<feature type="domain" description="Spore protein YkvP/CgeB glycosyl transferase-like" evidence="1">
    <location>
        <begin position="299"/>
        <end position="409"/>
    </location>
</feature>
<dbReference type="EMBL" id="JAQMLR010000009">
    <property type="protein sequence ID" value="MDB8739128.1"/>
    <property type="molecule type" value="Genomic_DNA"/>
</dbReference>
<name>A0AB35J363_MEDGN</name>
<dbReference type="Pfam" id="PF13524">
    <property type="entry name" value="Glyco_trans_1_2"/>
    <property type="match status" value="1"/>
</dbReference>
<evidence type="ECO:0000313" key="2">
    <source>
        <dbReference type="EMBL" id="MDB8739128.1"/>
    </source>
</evidence>
<sequence>MRVLLLLSESWNDVEFPNNNMTNWFRNIEDVEIWTISGSVQLPNNECCKEYFLVGEMDMLKSIYNKKRAGKRFILEKKPQSYEKQNCEFTKQKKIKRLFSGELAYLARDIVWRVGKYNLDAMKKFIDDCDPDIVFSQRRGSIKMCRLEQIVMGMTSVPMIAYTGDDEYSLHQFSLSPIFWMRRIWVRKWLRNTVKRYSLLYSQSERQMKEYKKDTQVKTKFLVKCGSFDKSKIHTFVGNPIQIVYAGKLYCNRWKTLRMISKVIVKINQESHKQIFCLNIYTADTISKKMNEALNDGINSVIHGAVSAEEVIRIYNKSDIVLHVESFDLHNRLLTQDSFSTKVIDCLASGAAIMAVCWEKHAAFQYLKKQDAAITASSIEEIYNKLLNISKNPSLIGEYAKKAYDCGVQNHQRTIIQEQLKDDMGRVIRE</sequence>
<proteinExistence type="predicted"/>
<reference evidence="2" key="1">
    <citation type="submission" date="2023-01" db="EMBL/GenBank/DDBJ databases">
        <title>Human gut microbiome strain richness.</title>
        <authorList>
            <person name="Chen-Liaw A."/>
        </authorList>
    </citation>
    <scope>NUCLEOTIDE SEQUENCE</scope>
    <source>
        <strain evidence="2">1001217st1_A9_1001217B_191108</strain>
    </source>
</reference>